<dbReference type="RefSeq" id="WP_380582197.1">
    <property type="nucleotide sequence ID" value="NZ_JBHSQJ010000036.1"/>
</dbReference>
<name>A0ABW1FYN9_9ACTN</name>
<accession>A0ABW1FYN9</accession>
<protein>
    <submittedName>
        <fullName evidence="1">Uncharacterized protein</fullName>
    </submittedName>
</protein>
<organism evidence="1 2">
    <name type="scientific">Streptacidiphilus monticola</name>
    <dbReference type="NCBI Taxonomy" id="2161674"/>
    <lineage>
        <taxon>Bacteria</taxon>
        <taxon>Bacillati</taxon>
        <taxon>Actinomycetota</taxon>
        <taxon>Actinomycetes</taxon>
        <taxon>Kitasatosporales</taxon>
        <taxon>Streptomycetaceae</taxon>
        <taxon>Streptacidiphilus</taxon>
    </lineage>
</organism>
<evidence type="ECO:0000313" key="1">
    <source>
        <dbReference type="EMBL" id="MFC5907604.1"/>
    </source>
</evidence>
<dbReference type="Proteomes" id="UP001596174">
    <property type="component" value="Unassembled WGS sequence"/>
</dbReference>
<evidence type="ECO:0000313" key="2">
    <source>
        <dbReference type="Proteomes" id="UP001596174"/>
    </source>
</evidence>
<reference evidence="2" key="1">
    <citation type="journal article" date="2019" name="Int. J. Syst. Evol. Microbiol.">
        <title>The Global Catalogue of Microorganisms (GCM) 10K type strain sequencing project: providing services to taxonomists for standard genome sequencing and annotation.</title>
        <authorList>
            <consortium name="The Broad Institute Genomics Platform"/>
            <consortium name="The Broad Institute Genome Sequencing Center for Infectious Disease"/>
            <person name="Wu L."/>
            <person name="Ma J."/>
        </authorList>
    </citation>
    <scope>NUCLEOTIDE SEQUENCE [LARGE SCALE GENOMIC DNA]</scope>
    <source>
        <strain evidence="2">JCM 4816</strain>
    </source>
</reference>
<gene>
    <name evidence="1" type="ORF">ACFP3V_10265</name>
</gene>
<keyword evidence="2" id="KW-1185">Reference proteome</keyword>
<sequence length="226" mass="23186">MSRTPLSRKAVRTGLVALLALGGLGVGAAPSSALSLRIGGVAIAADGARAVAHPGHETRFDDSFTVHQYGTVRAAGVRNRAIADSSGCSADDGCRAVALSFQIVTMAGTDIRLEALNLGQATNHSCPSCETVAGAYQFIVSTARPFTLSSADLAQLAAVHHALDALGRSDADAATLKARADALAARVTAVLQAAAARAPQPPTTHHPLTVMPDATAFVTVHRMFDR</sequence>
<dbReference type="EMBL" id="JBHSQJ010000036">
    <property type="protein sequence ID" value="MFC5907604.1"/>
    <property type="molecule type" value="Genomic_DNA"/>
</dbReference>
<comment type="caution">
    <text evidence="1">The sequence shown here is derived from an EMBL/GenBank/DDBJ whole genome shotgun (WGS) entry which is preliminary data.</text>
</comment>
<proteinExistence type="predicted"/>